<evidence type="ECO:0000256" key="7">
    <source>
        <dbReference type="ARBA" id="ARBA00022946"/>
    </source>
</evidence>
<protein>
    <recommendedName>
        <fullName evidence="3">NADH:ubiquinone reductase (non-electrogenic)</fullName>
        <ecNumber evidence="3">1.6.5.9</ecNumber>
    </recommendedName>
</protein>
<keyword evidence="4" id="KW-0285">Flavoprotein</keyword>
<dbReference type="InterPro" id="IPR011992">
    <property type="entry name" value="EF-hand-dom_pair"/>
</dbReference>
<evidence type="ECO:0000256" key="10">
    <source>
        <dbReference type="ARBA" id="ARBA00047599"/>
    </source>
</evidence>
<dbReference type="InterPro" id="IPR016134">
    <property type="entry name" value="Dockerin_dom"/>
</dbReference>
<evidence type="ECO:0000259" key="12">
    <source>
        <dbReference type="PROSITE" id="PS50222"/>
    </source>
</evidence>
<comment type="subcellular location">
    <subcellularLocation>
        <location evidence="1">Mitochondrion inner membrane</location>
        <topology evidence="1">Peripheral membrane protein</topology>
        <orientation evidence="1">Intermembrane side</orientation>
    </subcellularLocation>
</comment>
<evidence type="ECO:0000256" key="6">
    <source>
        <dbReference type="ARBA" id="ARBA00022837"/>
    </source>
</evidence>
<feature type="domain" description="EF-hand" evidence="12">
    <location>
        <begin position="329"/>
        <end position="364"/>
    </location>
</feature>
<dbReference type="PROSITE" id="PS51766">
    <property type="entry name" value="DOCKERIN"/>
    <property type="match status" value="1"/>
</dbReference>
<dbReference type="GO" id="GO:0000272">
    <property type="term" value="P:polysaccharide catabolic process"/>
    <property type="evidence" value="ECO:0007669"/>
    <property type="project" value="InterPro"/>
</dbReference>
<reference evidence="14" key="1">
    <citation type="journal article" date="2020" name="J. Eukaryot. Microbiol.">
        <title>De novo Sequencing, Assembly and Annotation of the Transcriptome for the Free-Living Testate Amoeba Arcella intermedia.</title>
        <authorList>
            <person name="Ribeiro G.M."/>
            <person name="Porfirio-Sousa A.L."/>
            <person name="Maurer-Alcala X.X."/>
            <person name="Katz L.A."/>
            <person name="Lahr D.J.G."/>
        </authorList>
    </citation>
    <scope>NUCLEOTIDE SEQUENCE</scope>
</reference>
<dbReference type="SUPFAM" id="SSF47473">
    <property type="entry name" value="EF-hand"/>
    <property type="match status" value="1"/>
</dbReference>
<dbReference type="GO" id="GO:0005743">
    <property type="term" value="C:mitochondrial inner membrane"/>
    <property type="evidence" value="ECO:0007669"/>
    <property type="project" value="UniProtKB-SubCell"/>
</dbReference>
<dbReference type="InterPro" id="IPR018247">
    <property type="entry name" value="EF_Hand_1_Ca_BS"/>
</dbReference>
<evidence type="ECO:0000256" key="3">
    <source>
        <dbReference type="ARBA" id="ARBA00012637"/>
    </source>
</evidence>
<dbReference type="Pfam" id="PF07992">
    <property type="entry name" value="Pyr_redox_2"/>
    <property type="match status" value="1"/>
</dbReference>
<keyword evidence="7" id="KW-0809">Transit peptide</keyword>
<dbReference type="GO" id="GO:0005509">
    <property type="term" value="F:calcium ion binding"/>
    <property type="evidence" value="ECO:0007669"/>
    <property type="project" value="InterPro"/>
</dbReference>
<dbReference type="InterPro" id="IPR002048">
    <property type="entry name" value="EF_hand_dom"/>
</dbReference>
<proteinExistence type="inferred from homology"/>
<dbReference type="SMART" id="SM00054">
    <property type="entry name" value="EFh"/>
    <property type="match status" value="2"/>
</dbReference>
<feature type="domain" description="EF-hand" evidence="12">
    <location>
        <begin position="370"/>
        <end position="405"/>
    </location>
</feature>
<evidence type="ECO:0000256" key="8">
    <source>
        <dbReference type="ARBA" id="ARBA00023002"/>
    </source>
</evidence>
<comment type="catalytic activity">
    <reaction evidence="10">
        <text>a quinone + NADH + H(+) = a quinol + NAD(+)</text>
        <dbReference type="Rhea" id="RHEA:46160"/>
        <dbReference type="ChEBI" id="CHEBI:15378"/>
        <dbReference type="ChEBI" id="CHEBI:24646"/>
        <dbReference type="ChEBI" id="CHEBI:57540"/>
        <dbReference type="ChEBI" id="CHEBI:57945"/>
        <dbReference type="ChEBI" id="CHEBI:132124"/>
        <dbReference type="EC" id="1.6.5.9"/>
    </reaction>
</comment>
<comment type="similarity">
    <text evidence="2">Belongs to the NADH dehydrogenase family.</text>
</comment>
<dbReference type="PROSITE" id="PS50222">
    <property type="entry name" value="EF_HAND_2"/>
    <property type="match status" value="2"/>
</dbReference>
<dbReference type="InterPro" id="IPR036188">
    <property type="entry name" value="FAD/NAD-bd_sf"/>
</dbReference>
<evidence type="ECO:0000256" key="2">
    <source>
        <dbReference type="ARBA" id="ARBA00005272"/>
    </source>
</evidence>
<evidence type="ECO:0000256" key="11">
    <source>
        <dbReference type="ARBA" id="ARBA00049010"/>
    </source>
</evidence>
<evidence type="ECO:0000256" key="4">
    <source>
        <dbReference type="ARBA" id="ARBA00022630"/>
    </source>
</evidence>
<dbReference type="PANTHER" id="PTHR43706:SF47">
    <property type="entry name" value="EXTERNAL NADH-UBIQUINONE OXIDOREDUCTASE 1, MITOCHONDRIAL-RELATED"/>
    <property type="match status" value="1"/>
</dbReference>
<evidence type="ECO:0000256" key="9">
    <source>
        <dbReference type="ARBA" id="ARBA00023027"/>
    </source>
</evidence>
<accession>A0A6B2L224</accession>
<dbReference type="AlphaFoldDB" id="A0A6B2L224"/>
<dbReference type="InterPro" id="IPR045024">
    <property type="entry name" value="NDH-2"/>
</dbReference>
<name>A0A6B2L224_9EUKA</name>
<dbReference type="SUPFAM" id="SSF51905">
    <property type="entry name" value="FAD/NAD(P)-binding domain"/>
    <property type="match status" value="2"/>
</dbReference>
<keyword evidence="8" id="KW-0560">Oxidoreductase</keyword>
<sequence length="513" mass="57614">MNEPEIENKEKVVILGSGFGALGMLSTLDTKKFDISVVSPRNYFMYTPLLPATTSGLVNFESIVEPVRFFGHRTQKDFKYYEAFCEDVDLETNTIHCKPVQKSNSFSLQYDHLVIAVGGYNETFNIPGVTQHCNFLNSLNDGRRIRNRIIDAIETANLPEVPEEEKKRLMHNVIVGGGPVAREMASLVQDFVQEKLSSLAPESESQLKSYAKVSIIKTDDHIHNHYDYAISKCYEKKLQRKEIEVIANTIQAVGDKEIQLKKGDSTVSVPYSSCLWLTGKTIQPLAAKIASKLEEQENSLALVVDASLKLQGAKNVYAVGDCATISQKTLIKKWEHIFLETDLNKDGVIDKDEFSVLTHSLSKKYPGLKEIIRRKQEFFESADINKDGKLQSEEFVALMQKMDKILTRFPSTASTASQQGAFLGDHFNSGEHLKEETDHVFKYKHIGGYEYIGAEEGLVERGSRGTAIITGTPGATWLWTSAYYSVLVSLPMRIKVSTNKLYSHIFGRDISRL</sequence>
<dbReference type="EMBL" id="GIBP01001949">
    <property type="protein sequence ID" value="NDV30918.1"/>
    <property type="molecule type" value="Transcribed_RNA"/>
</dbReference>
<evidence type="ECO:0000313" key="14">
    <source>
        <dbReference type="EMBL" id="NDV30918.1"/>
    </source>
</evidence>
<comment type="catalytic activity">
    <reaction evidence="11">
        <text>a ubiquinone + NADH + H(+) = a ubiquinol + NAD(+)</text>
        <dbReference type="Rhea" id="RHEA:23152"/>
        <dbReference type="Rhea" id="RHEA-COMP:9565"/>
        <dbReference type="Rhea" id="RHEA-COMP:9566"/>
        <dbReference type="ChEBI" id="CHEBI:15378"/>
        <dbReference type="ChEBI" id="CHEBI:16389"/>
        <dbReference type="ChEBI" id="CHEBI:17976"/>
        <dbReference type="ChEBI" id="CHEBI:57540"/>
        <dbReference type="ChEBI" id="CHEBI:57945"/>
    </reaction>
</comment>
<dbReference type="CDD" id="cd00051">
    <property type="entry name" value="EFh"/>
    <property type="match status" value="1"/>
</dbReference>
<organism evidence="14">
    <name type="scientific">Arcella intermedia</name>
    <dbReference type="NCBI Taxonomy" id="1963864"/>
    <lineage>
        <taxon>Eukaryota</taxon>
        <taxon>Amoebozoa</taxon>
        <taxon>Tubulinea</taxon>
        <taxon>Elardia</taxon>
        <taxon>Arcellinida</taxon>
        <taxon>Sphaerothecina</taxon>
        <taxon>Arcellidae</taxon>
        <taxon>Arcella</taxon>
    </lineage>
</organism>
<dbReference type="PRINTS" id="PR00368">
    <property type="entry name" value="FADPNR"/>
</dbReference>
<dbReference type="Pfam" id="PF13499">
    <property type="entry name" value="EF-hand_7"/>
    <property type="match status" value="1"/>
</dbReference>
<evidence type="ECO:0000256" key="5">
    <source>
        <dbReference type="ARBA" id="ARBA00022827"/>
    </source>
</evidence>
<keyword evidence="5" id="KW-0274">FAD</keyword>
<dbReference type="PROSITE" id="PS00018">
    <property type="entry name" value="EF_HAND_1"/>
    <property type="match status" value="2"/>
</dbReference>
<dbReference type="PANTHER" id="PTHR43706">
    <property type="entry name" value="NADH DEHYDROGENASE"/>
    <property type="match status" value="1"/>
</dbReference>
<dbReference type="GO" id="GO:0050136">
    <property type="term" value="F:NADH dehydrogenase (quinone) (non-electrogenic) activity"/>
    <property type="evidence" value="ECO:0007669"/>
    <property type="project" value="UniProtKB-EC"/>
</dbReference>
<keyword evidence="6" id="KW-0106">Calcium</keyword>
<evidence type="ECO:0000256" key="1">
    <source>
        <dbReference type="ARBA" id="ARBA00004137"/>
    </source>
</evidence>
<feature type="domain" description="Dockerin" evidence="13">
    <location>
        <begin position="336"/>
        <end position="411"/>
    </location>
</feature>
<evidence type="ECO:0000259" key="13">
    <source>
        <dbReference type="PROSITE" id="PS51766"/>
    </source>
</evidence>
<keyword evidence="9" id="KW-0520">NAD</keyword>
<dbReference type="InterPro" id="IPR023753">
    <property type="entry name" value="FAD/NAD-binding_dom"/>
</dbReference>
<dbReference type="Gene3D" id="3.50.50.100">
    <property type="match status" value="2"/>
</dbReference>
<dbReference type="EC" id="1.6.5.9" evidence="3"/>